<dbReference type="Gene3D" id="2.60.40.2850">
    <property type="match status" value="1"/>
</dbReference>
<gene>
    <name evidence="2" type="ORF">AURMO_01487</name>
</gene>
<feature type="signal peptide" evidence="1">
    <location>
        <begin position="1"/>
        <end position="24"/>
    </location>
</feature>
<dbReference type="InterPro" id="IPR006540">
    <property type="entry name" value="Lactococcin_972"/>
</dbReference>
<accession>A0A2Z3S4U8</accession>
<reference evidence="2 3" key="1">
    <citation type="submission" date="2017-10" db="EMBL/GenBank/DDBJ databases">
        <title>Genome of an Actinobacterium that displays light-enhanced growth.</title>
        <authorList>
            <person name="Maresca J.A."/>
            <person name="Hempel P."/>
            <person name="Shevchenko O."/>
            <person name="Miller K.J."/>
            <person name="Hahn M.W."/>
        </authorList>
    </citation>
    <scope>NUCLEOTIDE SEQUENCE [LARGE SCALE GENOMIC DNA]</scope>
    <source>
        <strain evidence="2 3">MWH-Mo1</strain>
    </source>
</reference>
<evidence type="ECO:0000256" key="1">
    <source>
        <dbReference type="SAM" id="SignalP"/>
    </source>
</evidence>
<evidence type="ECO:0000313" key="2">
    <source>
        <dbReference type="EMBL" id="AWR22073.1"/>
    </source>
</evidence>
<keyword evidence="3" id="KW-1185">Reference proteome</keyword>
<dbReference type="KEGG" id="aum:AURMO_01487"/>
<dbReference type="OrthoDB" id="5125456at2"/>
<protein>
    <submittedName>
        <fullName evidence="2">Bacteriocin (Lactococcin 972)</fullName>
    </submittedName>
</protein>
<evidence type="ECO:0000313" key="3">
    <source>
        <dbReference type="Proteomes" id="UP000246894"/>
    </source>
</evidence>
<proteinExistence type="predicted"/>
<organism evidence="2 3">
    <name type="scientific">Aurantimicrobium photophilum</name>
    <dbReference type="NCBI Taxonomy" id="1987356"/>
    <lineage>
        <taxon>Bacteria</taxon>
        <taxon>Bacillati</taxon>
        <taxon>Actinomycetota</taxon>
        <taxon>Actinomycetes</taxon>
        <taxon>Micrococcales</taxon>
        <taxon>Microbacteriaceae</taxon>
        <taxon>Aurantimicrobium</taxon>
    </lineage>
</organism>
<dbReference type="NCBIfam" id="TIGR01653">
    <property type="entry name" value="lactococcin_972"/>
    <property type="match status" value="1"/>
</dbReference>
<sequence precursor="true">MNKFIKVTGAIALSMGLTFGAGQAAQAITAYPAGGTWQYGINQPSSTYYVYSNYHHPSALHRSTACNISSCSRSADRGAGIWSYASIVASGAFFGTNNTAYYYKY</sequence>
<dbReference type="AlphaFoldDB" id="A0A2Z3S4U8"/>
<dbReference type="Proteomes" id="UP000246894">
    <property type="component" value="Chromosome"/>
</dbReference>
<dbReference type="Pfam" id="PF09683">
    <property type="entry name" value="Lactococcin_972"/>
    <property type="match status" value="1"/>
</dbReference>
<dbReference type="RefSeq" id="WP_110234511.1">
    <property type="nucleotide sequence ID" value="NZ_CP023994.1"/>
</dbReference>
<keyword evidence="1" id="KW-0732">Signal</keyword>
<name>A0A2Z3S4U8_9MICO</name>
<dbReference type="EMBL" id="CP023994">
    <property type="protein sequence ID" value="AWR22073.1"/>
    <property type="molecule type" value="Genomic_DNA"/>
</dbReference>
<feature type="chain" id="PRO_5039266695" evidence="1">
    <location>
        <begin position="25"/>
        <end position="105"/>
    </location>
</feature>